<dbReference type="EMBL" id="FPAZ01000014">
    <property type="protein sequence ID" value="SFT89512.1"/>
    <property type="molecule type" value="Genomic_DNA"/>
</dbReference>
<comment type="catalytic activity">
    <reaction evidence="2">
        <text>2 GTP = 3',3'-c-di-GMP + 2 diphosphate</text>
        <dbReference type="Rhea" id="RHEA:24898"/>
        <dbReference type="ChEBI" id="CHEBI:33019"/>
        <dbReference type="ChEBI" id="CHEBI:37565"/>
        <dbReference type="ChEBI" id="CHEBI:58805"/>
        <dbReference type="EC" id="2.7.7.65"/>
    </reaction>
</comment>
<dbReference type="InterPro" id="IPR029787">
    <property type="entry name" value="Nucleotide_cyclase"/>
</dbReference>
<dbReference type="InterPro" id="IPR000160">
    <property type="entry name" value="GGDEF_dom"/>
</dbReference>
<comment type="caution">
    <text evidence="5">The sequence shown here is derived from an EMBL/GenBank/DDBJ whole genome shotgun (WGS) entry which is preliminary data.</text>
</comment>
<gene>
    <name evidence="5" type="ORF">SAMN04487854_11426</name>
</gene>
<name>A0ABY1GLV2_9GAMM</name>
<evidence type="ECO:0000313" key="6">
    <source>
        <dbReference type="Proteomes" id="UP000183805"/>
    </source>
</evidence>
<proteinExistence type="predicted"/>
<evidence type="ECO:0000259" key="4">
    <source>
        <dbReference type="PROSITE" id="PS50887"/>
    </source>
</evidence>
<sequence>MQLNLTEEMINWLLCVFSGIEKMMFHDSMAIAQEKMTKVCIFLEHHALPPSPLNYQVVYTYVSQSNLKLNAALDRAIAQKKPIDSIFIEQLYFDFMEQGHKMKTAIVRNVDSVLGTLTRNANNNEQNIVRFTEQISDCVHAIDENNLEQTRHALKMLSKQSEHLLAQHRQFKQEIAKAKALQDKTQKQLTQLRKQHITDQQTGLYKRHYLNQQTQLWLGQRKAVCAIAIQIENLEHFINNYGDVIGEVILNKVAKQVQKYVLESGLPGRTGKDEFTILLADIEPETANLIAEKVRNGVEKLRFISSKNGTKLPAIHLALGIAKHQDEDNFNSLVRKASLAAAKAKSLGQSSFIAGQ</sequence>
<feature type="domain" description="GGDEF" evidence="4">
    <location>
        <begin position="222"/>
        <end position="356"/>
    </location>
</feature>
<evidence type="ECO:0000313" key="5">
    <source>
        <dbReference type="EMBL" id="SFT89512.1"/>
    </source>
</evidence>
<feature type="coiled-coil region" evidence="3">
    <location>
        <begin position="154"/>
        <end position="195"/>
    </location>
</feature>
<dbReference type="SMART" id="SM00267">
    <property type="entry name" value="GGDEF"/>
    <property type="match status" value="1"/>
</dbReference>
<dbReference type="InterPro" id="IPR050469">
    <property type="entry name" value="Diguanylate_Cyclase"/>
</dbReference>
<dbReference type="Pfam" id="PF00990">
    <property type="entry name" value="GGDEF"/>
    <property type="match status" value="1"/>
</dbReference>
<dbReference type="Gene3D" id="3.30.70.270">
    <property type="match status" value="1"/>
</dbReference>
<dbReference type="PANTHER" id="PTHR45138">
    <property type="entry name" value="REGULATORY COMPONENTS OF SENSORY TRANSDUCTION SYSTEM"/>
    <property type="match status" value="1"/>
</dbReference>
<dbReference type="PROSITE" id="PS50887">
    <property type="entry name" value="GGDEF"/>
    <property type="match status" value="1"/>
</dbReference>
<organism evidence="5 6">
    <name type="scientific">Pseudoalteromonas lipolytica</name>
    <dbReference type="NCBI Taxonomy" id="570156"/>
    <lineage>
        <taxon>Bacteria</taxon>
        <taxon>Pseudomonadati</taxon>
        <taxon>Pseudomonadota</taxon>
        <taxon>Gammaproteobacteria</taxon>
        <taxon>Alteromonadales</taxon>
        <taxon>Pseudoalteromonadaceae</taxon>
        <taxon>Pseudoalteromonas</taxon>
    </lineage>
</organism>
<dbReference type="PANTHER" id="PTHR45138:SF9">
    <property type="entry name" value="DIGUANYLATE CYCLASE DGCM-RELATED"/>
    <property type="match status" value="1"/>
</dbReference>
<dbReference type="SUPFAM" id="SSF55073">
    <property type="entry name" value="Nucleotide cyclase"/>
    <property type="match status" value="1"/>
</dbReference>
<dbReference type="Proteomes" id="UP000183805">
    <property type="component" value="Unassembled WGS sequence"/>
</dbReference>
<dbReference type="EC" id="2.7.7.65" evidence="1"/>
<reference evidence="5 6" key="1">
    <citation type="submission" date="2016-10" db="EMBL/GenBank/DDBJ databases">
        <authorList>
            <person name="Varghese N."/>
            <person name="Submissions S."/>
        </authorList>
    </citation>
    <scope>NUCLEOTIDE SEQUENCE [LARGE SCALE GENOMIC DNA]</scope>
    <source>
        <strain evidence="5 6">CGMCC 1.8499</strain>
    </source>
</reference>
<evidence type="ECO:0000256" key="1">
    <source>
        <dbReference type="ARBA" id="ARBA00012528"/>
    </source>
</evidence>
<evidence type="ECO:0000256" key="2">
    <source>
        <dbReference type="ARBA" id="ARBA00034247"/>
    </source>
</evidence>
<dbReference type="InterPro" id="IPR043128">
    <property type="entry name" value="Rev_trsase/Diguanyl_cyclase"/>
</dbReference>
<evidence type="ECO:0000256" key="3">
    <source>
        <dbReference type="SAM" id="Coils"/>
    </source>
</evidence>
<dbReference type="NCBIfam" id="TIGR00254">
    <property type="entry name" value="GGDEF"/>
    <property type="match status" value="1"/>
</dbReference>
<accession>A0ABY1GLV2</accession>
<keyword evidence="3" id="KW-0175">Coiled coil</keyword>
<keyword evidence="6" id="KW-1185">Reference proteome</keyword>
<protein>
    <recommendedName>
        <fullName evidence="1">diguanylate cyclase</fullName>
        <ecNumber evidence="1">2.7.7.65</ecNumber>
    </recommendedName>
</protein>